<reference evidence="2" key="1">
    <citation type="journal article" date="2008" name="Nat. Genet.">
        <title>The Pristionchus pacificus genome provides a unique perspective on nematode lifestyle and parasitism.</title>
        <authorList>
            <person name="Dieterich C."/>
            <person name="Clifton S.W."/>
            <person name="Schuster L.N."/>
            <person name="Chinwalla A."/>
            <person name="Delehaunty K."/>
            <person name="Dinkelacker I."/>
            <person name="Fulton L."/>
            <person name="Fulton R."/>
            <person name="Godfrey J."/>
            <person name="Minx P."/>
            <person name="Mitreva M."/>
            <person name="Roeseler W."/>
            <person name="Tian H."/>
            <person name="Witte H."/>
            <person name="Yang S.P."/>
            <person name="Wilson R.K."/>
            <person name="Sommer R.J."/>
        </authorList>
    </citation>
    <scope>NUCLEOTIDE SEQUENCE [LARGE SCALE GENOMIC DNA]</scope>
    <source>
        <strain evidence="2">PS312</strain>
    </source>
</reference>
<dbReference type="PANTHER" id="PTHR46011">
    <property type="entry name" value="NUCLEAR HORMONE RECEPTOR FAMILY MEMBER NHR-86-RELATED"/>
    <property type="match status" value="1"/>
</dbReference>
<dbReference type="Gene3D" id="3.30.50.10">
    <property type="entry name" value="Erythroid Transcription Factor GATA-1, subunit A"/>
    <property type="match status" value="1"/>
</dbReference>
<dbReference type="EnsemblMetazoa" id="PPA07128.1">
    <property type="protein sequence ID" value="PPA07128.1"/>
    <property type="gene ID" value="WBGene00096682"/>
</dbReference>
<dbReference type="Proteomes" id="UP000005239">
    <property type="component" value="Unassembled WGS sequence"/>
</dbReference>
<evidence type="ECO:0000313" key="1">
    <source>
        <dbReference type="EnsemblMetazoa" id="PPA07128.1"/>
    </source>
</evidence>
<protein>
    <submittedName>
        <fullName evidence="1">Nuclear receptor</fullName>
    </submittedName>
</protein>
<dbReference type="PROSITE" id="PS51030">
    <property type="entry name" value="NUCLEAR_REC_DBD_2"/>
    <property type="match status" value="1"/>
</dbReference>
<name>A0A2A6CKP0_PRIPA</name>
<sequence>MTKVPIARNKESMESSPPSVPDRRCLVCGAPTTSAHYGVDACRACTVFYRKARKRQPYACRTGTRKCKVTQDSTFTCKRCRFDRFEQILKQSGAREQRATESPASLPRPIPPRIPDLPSVESSAFSPAVGRTPRPLLDKCAICYKLMCAMRRNSELNARPNPPHPSKINSGEYEIPPSTYKSMDRSSRFFVTSILDLSETLYPEFTTFTKEDQWTLAVSFYNKIFMFDAAYRADKVYPDDTLKCLGEYTAYMSAEGAEHFFDDCPNESANVEDAKRQLVEFIGMALPSARIAIRRAKLDENEFLAVLILTFWFADCLHMRDEIVQTSERYRQQVLRELQAHYREDLKLDDYAARIGELFMLIFNFDRNTDVQEQFEMYRLLGVFADDTFVYRLQTRSE</sequence>
<proteinExistence type="predicted"/>
<accession>A0A8R1YBB4</accession>
<dbReference type="PANTHER" id="PTHR46011:SF6">
    <property type="entry name" value="HIGH ZINC ACTIVATED NUCLEAR RECEPTOR PROTEIN"/>
    <property type="match status" value="1"/>
</dbReference>
<dbReference type="PRINTS" id="PR00047">
    <property type="entry name" value="STROIDFINGER"/>
</dbReference>
<dbReference type="SUPFAM" id="SSF48508">
    <property type="entry name" value="Nuclear receptor ligand-binding domain"/>
    <property type="match status" value="1"/>
</dbReference>
<dbReference type="GO" id="GO:0003700">
    <property type="term" value="F:DNA-binding transcription factor activity"/>
    <property type="evidence" value="ECO:0000318"/>
    <property type="project" value="GO_Central"/>
</dbReference>
<keyword evidence="2" id="KW-1185">Reference proteome</keyword>
<gene>
    <name evidence="1" type="primary">WBGene00096682</name>
</gene>
<dbReference type="SMART" id="SM00430">
    <property type="entry name" value="HOLI"/>
    <property type="match status" value="1"/>
</dbReference>
<dbReference type="GO" id="GO:0043565">
    <property type="term" value="F:sequence-specific DNA binding"/>
    <property type="evidence" value="ECO:0007669"/>
    <property type="project" value="InterPro"/>
</dbReference>
<accession>A0A2A6CKP0</accession>
<dbReference type="Pfam" id="PF00104">
    <property type="entry name" value="Hormone_recep"/>
    <property type="match status" value="1"/>
</dbReference>
<dbReference type="OrthoDB" id="5819828at2759"/>
<evidence type="ECO:0000313" key="2">
    <source>
        <dbReference type="Proteomes" id="UP000005239"/>
    </source>
</evidence>
<dbReference type="InterPro" id="IPR035500">
    <property type="entry name" value="NHR-like_dom_sf"/>
</dbReference>
<organism evidence="1 2">
    <name type="scientific">Pristionchus pacificus</name>
    <name type="common">Parasitic nematode worm</name>
    <dbReference type="NCBI Taxonomy" id="54126"/>
    <lineage>
        <taxon>Eukaryota</taxon>
        <taxon>Metazoa</taxon>
        <taxon>Ecdysozoa</taxon>
        <taxon>Nematoda</taxon>
        <taxon>Chromadorea</taxon>
        <taxon>Rhabditida</taxon>
        <taxon>Rhabditina</taxon>
        <taxon>Diplogasteromorpha</taxon>
        <taxon>Diplogasteroidea</taxon>
        <taxon>Neodiplogasteridae</taxon>
        <taxon>Pristionchus</taxon>
    </lineage>
</organism>
<dbReference type="Pfam" id="PF00105">
    <property type="entry name" value="zf-C4"/>
    <property type="match status" value="1"/>
</dbReference>
<reference evidence="1" key="2">
    <citation type="submission" date="2022-06" db="UniProtKB">
        <authorList>
            <consortium name="EnsemblMetazoa"/>
        </authorList>
    </citation>
    <scope>IDENTIFICATION</scope>
    <source>
        <strain evidence="1">PS312</strain>
    </source>
</reference>
<dbReference type="Gene3D" id="1.10.565.10">
    <property type="entry name" value="Retinoid X Receptor"/>
    <property type="match status" value="1"/>
</dbReference>
<dbReference type="PROSITE" id="PS51843">
    <property type="entry name" value="NR_LBD"/>
    <property type="match status" value="1"/>
</dbReference>
<dbReference type="SUPFAM" id="SSF57716">
    <property type="entry name" value="Glucocorticoid receptor-like (DNA-binding domain)"/>
    <property type="match status" value="1"/>
</dbReference>
<dbReference type="SMART" id="SM00399">
    <property type="entry name" value="ZnF_C4"/>
    <property type="match status" value="1"/>
</dbReference>
<dbReference type="InterPro" id="IPR000536">
    <property type="entry name" value="Nucl_hrmn_rcpt_lig-bd"/>
</dbReference>
<dbReference type="InterPro" id="IPR001628">
    <property type="entry name" value="Znf_hrmn_rcpt"/>
</dbReference>
<dbReference type="GO" id="GO:0008270">
    <property type="term" value="F:zinc ion binding"/>
    <property type="evidence" value="ECO:0007669"/>
    <property type="project" value="InterPro"/>
</dbReference>
<dbReference type="InterPro" id="IPR013088">
    <property type="entry name" value="Znf_NHR/GATA"/>
</dbReference>
<dbReference type="AlphaFoldDB" id="A0A2A6CKP0"/>
<dbReference type="GO" id="GO:0005634">
    <property type="term" value="C:nucleus"/>
    <property type="evidence" value="ECO:0000318"/>
    <property type="project" value="GO_Central"/>
</dbReference>